<protein>
    <submittedName>
        <fullName evidence="4">Reverse transcriptase domain-containing protein</fullName>
    </submittedName>
</protein>
<keyword evidence="2" id="KW-0812">Transmembrane</keyword>
<reference evidence="4" key="2">
    <citation type="submission" date="2022-01" db="EMBL/GenBank/DDBJ databases">
        <authorList>
            <person name="Yamashiro T."/>
            <person name="Shiraishi A."/>
            <person name="Satake H."/>
            <person name="Nakayama K."/>
        </authorList>
    </citation>
    <scope>NUCLEOTIDE SEQUENCE</scope>
</reference>
<dbReference type="InterPro" id="IPR005162">
    <property type="entry name" value="Retrotrans_gag_dom"/>
</dbReference>
<keyword evidence="4" id="KW-0695">RNA-directed DNA polymerase</keyword>
<name>A0ABQ5EQT3_9ASTR</name>
<evidence type="ECO:0000256" key="2">
    <source>
        <dbReference type="SAM" id="Phobius"/>
    </source>
</evidence>
<evidence type="ECO:0000313" key="4">
    <source>
        <dbReference type="EMBL" id="GJT52857.1"/>
    </source>
</evidence>
<keyword evidence="2" id="KW-1133">Transmembrane helix</keyword>
<sequence>MREIWPFYGRRSNLERLLENLFYSRSWLIIGVFYLVDFSFDLLLTVIKAKDLELGTRRKLRLRMNFAKTLDFHSSKTIGKIPNNNNGWLEEDDDEDPEEDEVDEDDEEDPEEDDDEDPEEDEVGDGEEEEMEIDNKIDNPEADDQQVREAIEAVIRAERERVRIEATRAGSPGSLARGPTAAPVARECSFAGFMKCGPTQFHGTKGAVGLCHWFEKMENTFEISECAEGRKVSTLGREVANGRPWNEVKHMMIDEFCLIEEVQRLEDELRHLKLRDMNIAAYTERFNELALLCPDAIPNEEKKVELYIKGLPEIIKGETTSSRPATLNEAVRMAHALIEQKIQAKNERIAEGIKRK</sequence>
<organism evidence="4 5">
    <name type="scientific">Tanacetum coccineum</name>
    <dbReference type="NCBI Taxonomy" id="301880"/>
    <lineage>
        <taxon>Eukaryota</taxon>
        <taxon>Viridiplantae</taxon>
        <taxon>Streptophyta</taxon>
        <taxon>Embryophyta</taxon>
        <taxon>Tracheophyta</taxon>
        <taxon>Spermatophyta</taxon>
        <taxon>Magnoliopsida</taxon>
        <taxon>eudicotyledons</taxon>
        <taxon>Gunneridae</taxon>
        <taxon>Pentapetalae</taxon>
        <taxon>asterids</taxon>
        <taxon>campanulids</taxon>
        <taxon>Asterales</taxon>
        <taxon>Asteraceae</taxon>
        <taxon>Asteroideae</taxon>
        <taxon>Anthemideae</taxon>
        <taxon>Anthemidinae</taxon>
        <taxon>Tanacetum</taxon>
    </lineage>
</organism>
<keyword evidence="2" id="KW-0472">Membrane</keyword>
<gene>
    <name evidence="4" type="ORF">Tco_0979014</name>
</gene>
<keyword evidence="4" id="KW-0548">Nucleotidyltransferase</keyword>
<evidence type="ECO:0000259" key="3">
    <source>
        <dbReference type="Pfam" id="PF03732"/>
    </source>
</evidence>
<feature type="compositionally biased region" description="Basic and acidic residues" evidence="1">
    <location>
        <begin position="133"/>
        <end position="146"/>
    </location>
</feature>
<proteinExistence type="predicted"/>
<reference evidence="4" key="1">
    <citation type="journal article" date="2022" name="Int. J. Mol. Sci.">
        <title>Draft Genome of Tanacetum Coccineum: Genomic Comparison of Closely Related Tanacetum-Family Plants.</title>
        <authorList>
            <person name="Yamashiro T."/>
            <person name="Shiraishi A."/>
            <person name="Nakayama K."/>
            <person name="Satake H."/>
        </authorList>
    </citation>
    <scope>NUCLEOTIDE SEQUENCE</scope>
</reference>
<dbReference type="Proteomes" id="UP001151760">
    <property type="component" value="Unassembled WGS sequence"/>
</dbReference>
<evidence type="ECO:0000256" key="1">
    <source>
        <dbReference type="SAM" id="MobiDB-lite"/>
    </source>
</evidence>
<keyword evidence="5" id="KW-1185">Reference proteome</keyword>
<feature type="transmembrane region" description="Helical" evidence="2">
    <location>
        <begin position="27"/>
        <end position="49"/>
    </location>
</feature>
<dbReference type="Pfam" id="PF03732">
    <property type="entry name" value="Retrotrans_gag"/>
    <property type="match status" value="1"/>
</dbReference>
<feature type="compositionally biased region" description="Acidic residues" evidence="1">
    <location>
        <begin position="89"/>
        <end position="132"/>
    </location>
</feature>
<feature type="domain" description="Retrotransposon gag" evidence="3">
    <location>
        <begin position="242"/>
        <end position="312"/>
    </location>
</feature>
<keyword evidence="4" id="KW-0808">Transferase</keyword>
<comment type="caution">
    <text evidence="4">The sequence shown here is derived from an EMBL/GenBank/DDBJ whole genome shotgun (WGS) entry which is preliminary data.</text>
</comment>
<evidence type="ECO:0000313" key="5">
    <source>
        <dbReference type="Proteomes" id="UP001151760"/>
    </source>
</evidence>
<dbReference type="EMBL" id="BQNB010016534">
    <property type="protein sequence ID" value="GJT52857.1"/>
    <property type="molecule type" value="Genomic_DNA"/>
</dbReference>
<accession>A0ABQ5EQT3</accession>
<feature type="region of interest" description="Disordered" evidence="1">
    <location>
        <begin position="81"/>
        <end position="146"/>
    </location>
</feature>
<dbReference type="GO" id="GO:0003964">
    <property type="term" value="F:RNA-directed DNA polymerase activity"/>
    <property type="evidence" value="ECO:0007669"/>
    <property type="project" value="UniProtKB-KW"/>
</dbReference>